<proteinExistence type="predicted"/>
<dbReference type="RefSeq" id="WP_388034487.1">
    <property type="nucleotide sequence ID" value="NZ_JBHUEK010000004.1"/>
</dbReference>
<dbReference type="Proteomes" id="UP001597227">
    <property type="component" value="Unassembled WGS sequence"/>
</dbReference>
<keyword evidence="3" id="KW-1185">Reference proteome</keyword>
<sequence>MASKQIPFKKHHIPISQQIVFMNLAFPEFHVEWKKNTVVWTGNIQPTALSENYTVEITYSLDMLQPDVIVLTPSLEKRGEAKIPHVYPGNKLCLFRPKKKEWTKDMFISETIVPWTSLWLYYYELWHATGEWFGGGEHPVTRNKKKKFVG</sequence>
<dbReference type="EMBL" id="JBHUEK010000004">
    <property type="protein sequence ID" value="MFD1777213.1"/>
    <property type="molecule type" value="Genomic_DNA"/>
</dbReference>
<dbReference type="Pfam" id="PF26395">
    <property type="entry name" value="E2-CBASS"/>
    <property type="match status" value="1"/>
</dbReference>
<gene>
    <name evidence="2" type="ORF">ACFSFW_00785</name>
</gene>
<protein>
    <recommendedName>
        <fullName evidence="1">Type II CBASS E2 protein domain-containing protein</fullName>
    </recommendedName>
</protein>
<evidence type="ECO:0000259" key="1">
    <source>
        <dbReference type="Pfam" id="PF26395"/>
    </source>
</evidence>
<reference evidence="3" key="1">
    <citation type="journal article" date="2019" name="Int. J. Syst. Evol. Microbiol.">
        <title>The Global Catalogue of Microorganisms (GCM) 10K type strain sequencing project: providing services to taxonomists for standard genome sequencing and annotation.</title>
        <authorList>
            <consortium name="The Broad Institute Genomics Platform"/>
            <consortium name="The Broad Institute Genome Sequencing Center for Infectious Disease"/>
            <person name="Wu L."/>
            <person name="Ma J."/>
        </authorList>
    </citation>
    <scope>NUCLEOTIDE SEQUENCE [LARGE SCALE GENOMIC DNA]</scope>
    <source>
        <strain evidence="3">CCUG 15531</strain>
    </source>
</reference>
<comment type="caution">
    <text evidence="2">The sequence shown here is derived from an EMBL/GenBank/DDBJ whole genome shotgun (WGS) entry which is preliminary data.</text>
</comment>
<evidence type="ECO:0000313" key="2">
    <source>
        <dbReference type="EMBL" id="MFD1777213.1"/>
    </source>
</evidence>
<organism evidence="2 3">
    <name type="scientific">Fredinandcohnia salidurans</name>
    <dbReference type="NCBI Taxonomy" id="2595041"/>
    <lineage>
        <taxon>Bacteria</taxon>
        <taxon>Bacillati</taxon>
        <taxon>Bacillota</taxon>
        <taxon>Bacilli</taxon>
        <taxon>Bacillales</taxon>
        <taxon>Bacillaceae</taxon>
        <taxon>Fredinandcohnia</taxon>
    </lineage>
</organism>
<name>A0ABW4MH36_9BACI</name>
<feature type="domain" description="Type II CBASS E2 protein" evidence="1">
    <location>
        <begin position="18"/>
        <end position="139"/>
    </location>
</feature>
<evidence type="ECO:0000313" key="3">
    <source>
        <dbReference type="Proteomes" id="UP001597227"/>
    </source>
</evidence>
<accession>A0ABW4MH36</accession>
<dbReference type="InterPro" id="IPR058588">
    <property type="entry name" value="E2-CBASS"/>
</dbReference>